<organism evidence="1 2">
    <name type="scientific">Butyricicoccus porcorum</name>
    <dbReference type="NCBI Taxonomy" id="1945634"/>
    <lineage>
        <taxon>Bacteria</taxon>
        <taxon>Bacillati</taxon>
        <taxon>Bacillota</taxon>
        <taxon>Clostridia</taxon>
        <taxon>Eubacteriales</taxon>
        <taxon>Butyricicoccaceae</taxon>
        <taxon>Butyricicoccus</taxon>
    </lineage>
</organism>
<gene>
    <name evidence="1" type="ORF">CBW42_13780</name>
</gene>
<accession>A0A252F0T9</accession>
<evidence type="ECO:0000313" key="2">
    <source>
        <dbReference type="Proteomes" id="UP000194903"/>
    </source>
</evidence>
<dbReference type="RefSeq" id="WP_087022717.1">
    <property type="nucleotide sequence ID" value="NZ_NHOC01000021.1"/>
</dbReference>
<reference evidence="1 2" key="1">
    <citation type="submission" date="2017-05" db="EMBL/GenBank/DDBJ databases">
        <title>Butyricicoccus porcorum sp. nov. a butyrate-producing bacterium from the swine intestinal tract.</title>
        <authorList>
            <person name="Trachsel J."/>
            <person name="Humphrey S."/>
            <person name="Allen H.K."/>
        </authorList>
    </citation>
    <scope>NUCLEOTIDE SEQUENCE [LARGE SCALE GENOMIC DNA]</scope>
    <source>
        <strain evidence="1">BB10</strain>
    </source>
</reference>
<comment type="caution">
    <text evidence="1">The sequence shown here is derived from an EMBL/GenBank/DDBJ whole genome shotgun (WGS) entry which is preliminary data.</text>
</comment>
<name>A0A252F0T9_9FIRM</name>
<protein>
    <submittedName>
        <fullName evidence="1">Uncharacterized protein</fullName>
    </submittedName>
</protein>
<keyword evidence="2" id="KW-1185">Reference proteome</keyword>
<dbReference type="AlphaFoldDB" id="A0A252F0T9"/>
<dbReference type="EMBL" id="NHOC01000021">
    <property type="protein sequence ID" value="OUM19322.1"/>
    <property type="molecule type" value="Genomic_DNA"/>
</dbReference>
<sequence>MADIKRLLNKKGWAGRELGILELTNMAVMFRQALEGKEPKPLVEQAQLRKMINTITDRQQGQIYNGYISIHEWLSIRYNIAQTQLQQAQLQYRTLAAYVTDAIFAENVYRYIEQLPAIMTEKQYRDAREAGLKKWLYDEDGTERGDSLAALIERGINFYTKQLQTNPAKPNPLKAIRKKYIAEPVKSRLILEGYNEVMGEGYYTIEDGSGRRSDTMTSEEWQEAITTPAMKKALRDMRATDGSGTEYTQQIATRRLLDRAKVIFEGGTERDADEAQHKADYEAGLATPVKWHYYEEAPADLTKWDIVEAGLMDFYGGLFCGMDVSEGEYLAELEDFLTEFRELADAIIADIEKLYLTGKKQLQPLPVKGHKPLKDIASLPLEDWSSTVFSWGDLYKLDVYGFKEEAEEDTTIFDGNRRAIINGIAILRASDLLGRSPRINERGYYVEPDISNTLSNFTLEAFFTEAEDYADNVDIVETARQTLIESYYHLKGYNLSLELIARYYDVPDMTVFQMDIAGIEDKIRAFNELVPILYKKITDTDYADGELKAKKLQVLKDFFQPIDYEAIAIPAENVEQAEELLKDFAAFKPENSDRFNSLLCVLPEGAAESEDGEGAY</sequence>
<dbReference type="Proteomes" id="UP000194903">
    <property type="component" value="Unassembled WGS sequence"/>
</dbReference>
<proteinExistence type="predicted"/>
<evidence type="ECO:0000313" key="1">
    <source>
        <dbReference type="EMBL" id="OUM19322.1"/>
    </source>
</evidence>